<feature type="compositionally biased region" description="Basic and acidic residues" evidence="2">
    <location>
        <begin position="546"/>
        <end position="555"/>
    </location>
</feature>
<evidence type="ECO:0008006" key="5">
    <source>
        <dbReference type="Google" id="ProtNLM"/>
    </source>
</evidence>
<dbReference type="EMBL" id="JAHRIN010067257">
    <property type="protein sequence ID" value="MEQ2214181.1"/>
    <property type="molecule type" value="Genomic_DNA"/>
</dbReference>
<proteinExistence type="inferred from homology"/>
<evidence type="ECO:0000313" key="4">
    <source>
        <dbReference type="Proteomes" id="UP001434883"/>
    </source>
</evidence>
<feature type="region of interest" description="Disordered" evidence="2">
    <location>
        <begin position="384"/>
        <end position="407"/>
    </location>
</feature>
<name>A0ABV0S240_9TELE</name>
<gene>
    <name evidence="3" type="ORF">XENOCAPTIV_018275</name>
</gene>
<accession>A0ABV0S240</accession>
<feature type="region of interest" description="Disordered" evidence="2">
    <location>
        <begin position="544"/>
        <end position="566"/>
    </location>
</feature>
<dbReference type="Proteomes" id="UP001434883">
    <property type="component" value="Unassembled WGS sequence"/>
</dbReference>
<feature type="region of interest" description="Disordered" evidence="2">
    <location>
        <begin position="220"/>
        <end position="271"/>
    </location>
</feature>
<feature type="region of interest" description="Disordered" evidence="2">
    <location>
        <begin position="442"/>
        <end position="519"/>
    </location>
</feature>
<feature type="region of interest" description="Disordered" evidence="2">
    <location>
        <begin position="138"/>
        <end position="176"/>
    </location>
</feature>
<reference evidence="3 4" key="1">
    <citation type="submission" date="2021-06" db="EMBL/GenBank/DDBJ databases">
        <authorList>
            <person name="Palmer J.M."/>
        </authorList>
    </citation>
    <scope>NUCLEOTIDE SEQUENCE [LARGE SCALE GENOMIC DNA]</scope>
    <source>
        <strain evidence="3 4">XC_2019</strain>
        <tissue evidence="3">Muscle</tissue>
    </source>
</reference>
<feature type="compositionally biased region" description="Basic and acidic residues" evidence="2">
    <location>
        <begin position="507"/>
        <end position="519"/>
    </location>
</feature>
<feature type="compositionally biased region" description="Basic and acidic residues" evidence="2">
    <location>
        <begin position="385"/>
        <end position="407"/>
    </location>
</feature>
<feature type="compositionally biased region" description="Polar residues" evidence="2">
    <location>
        <begin position="229"/>
        <end position="243"/>
    </location>
</feature>
<protein>
    <recommendedName>
        <fullName evidence="5">Nuclear receptor corepressor 1</fullName>
    </recommendedName>
</protein>
<dbReference type="PANTHER" id="PTHR13992:SF5">
    <property type="entry name" value="NUCLEAR RECEPTOR COREPRESSOR 1"/>
    <property type="match status" value="1"/>
</dbReference>
<feature type="compositionally biased region" description="Low complexity" evidence="2">
    <location>
        <begin position="556"/>
        <end position="566"/>
    </location>
</feature>
<evidence type="ECO:0000256" key="1">
    <source>
        <dbReference type="ARBA" id="ARBA00010097"/>
    </source>
</evidence>
<evidence type="ECO:0000256" key="2">
    <source>
        <dbReference type="SAM" id="MobiDB-lite"/>
    </source>
</evidence>
<organism evidence="3 4">
    <name type="scientific">Xenoophorus captivus</name>
    <dbReference type="NCBI Taxonomy" id="1517983"/>
    <lineage>
        <taxon>Eukaryota</taxon>
        <taxon>Metazoa</taxon>
        <taxon>Chordata</taxon>
        <taxon>Craniata</taxon>
        <taxon>Vertebrata</taxon>
        <taxon>Euteleostomi</taxon>
        <taxon>Actinopterygii</taxon>
        <taxon>Neopterygii</taxon>
        <taxon>Teleostei</taxon>
        <taxon>Neoteleostei</taxon>
        <taxon>Acanthomorphata</taxon>
        <taxon>Ovalentaria</taxon>
        <taxon>Atherinomorphae</taxon>
        <taxon>Cyprinodontiformes</taxon>
        <taxon>Goodeidae</taxon>
        <taxon>Xenoophorus</taxon>
    </lineage>
</organism>
<evidence type="ECO:0000313" key="3">
    <source>
        <dbReference type="EMBL" id="MEQ2214181.1"/>
    </source>
</evidence>
<comment type="similarity">
    <text evidence="1">Belongs to the N-CoR nuclear receptor corepressors family.</text>
</comment>
<keyword evidence="4" id="KW-1185">Reference proteome</keyword>
<feature type="non-terminal residue" evidence="3">
    <location>
        <position position="1"/>
    </location>
</feature>
<dbReference type="InterPro" id="IPR051571">
    <property type="entry name" value="N-CoR_corepressor"/>
</dbReference>
<sequence>TPRTTADVYEDAVKYGKLIKTESRTFEEAIGKGKPYEGVNTIKERGRSIHEIPRQDQPGQDMRKTPDLADRRVMEGSISQNYSLGQPTIKHNVKSLITSPSKLPHSMPQLETMERAKYEEGKAVRHSVVNSTASVLRSTHQEASKSQHSPSMYEDAGARRTPVTYTTNPVSRGSPMLGRASEVTFYSRFNCFSYMIYEHVASTHSEPCVCLCEGGMSSAKSASHDRKSSMTPTQRDSIPSKSPVSVGDPVASHSPFDPHHRPVVPGEVQPSPTGYHNTYQLYTMENTRQTILNDYITSQQMHGIPRPDMARGLSPREQPVAISYPAPPRGMSWLSTQPPYRQVRTPPSPNPTPCFPLSLLPRTLCFVCMLSLLYSGHPAHLAASAEREQQDKDREKEREQQMEREIREREWERTNEYMRGADALAALVDATAYVPQMDVGKVKESRLERDDEMSSSAASRRGPILPEQQQQQQQQEAERRSLHSPYSTMSLPGGKPHPVYGEGHGVGGKEKGPQTKSRIEEELRTHGKTTITAANFIDVIITRQIASDKESRERGSQSSDSSSSCE</sequence>
<comment type="caution">
    <text evidence="3">The sequence shown here is derived from an EMBL/GenBank/DDBJ whole genome shotgun (WGS) entry which is preliminary data.</text>
</comment>
<dbReference type="PANTHER" id="PTHR13992">
    <property type="entry name" value="NUCLEAR RECEPTOR CO-REPRESSOR RELATED NCOR"/>
    <property type="match status" value="1"/>
</dbReference>